<dbReference type="PANTHER" id="PTHR43434:SF1">
    <property type="entry name" value="PHOSPHOGLYCOLATE PHOSPHATASE"/>
    <property type="match status" value="1"/>
</dbReference>
<proteinExistence type="predicted"/>
<dbReference type="Pfam" id="PF13419">
    <property type="entry name" value="HAD_2"/>
    <property type="match status" value="1"/>
</dbReference>
<name>A0A2T0JZM7_9ACTN</name>
<protein>
    <submittedName>
        <fullName evidence="1">HAD superfamily hydrolase (TIGR01509 family)</fullName>
    </submittedName>
</protein>
<comment type="caution">
    <text evidence="1">The sequence shown here is derived from an EMBL/GenBank/DDBJ whole genome shotgun (WGS) entry which is preliminary data.</text>
</comment>
<dbReference type="Gene3D" id="3.40.50.1000">
    <property type="entry name" value="HAD superfamily/HAD-like"/>
    <property type="match status" value="1"/>
</dbReference>
<dbReference type="GO" id="GO:0005829">
    <property type="term" value="C:cytosol"/>
    <property type="evidence" value="ECO:0007669"/>
    <property type="project" value="TreeGrafter"/>
</dbReference>
<accession>A0A2T0JZM7</accession>
<keyword evidence="2" id="KW-1185">Reference proteome</keyword>
<dbReference type="SUPFAM" id="SSF56784">
    <property type="entry name" value="HAD-like"/>
    <property type="match status" value="1"/>
</dbReference>
<dbReference type="Proteomes" id="UP000239415">
    <property type="component" value="Unassembled WGS sequence"/>
</dbReference>
<dbReference type="InterPro" id="IPR023214">
    <property type="entry name" value="HAD_sf"/>
</dbReference>
<evidence type="ECO:0000313" key="2">
    <source>
        <dbReference type="Proteomes" id="UP000239415"/>
    </source>
</evidence>
<dbReference type="EMBL" id="PVMZ01000021">
    <property type="protein sequence ID" value="PRX15972.1"/>
    <property type="molecule type" value="Genomic_DNA"/>
</dbReference>
<dbReference type="GO" id="GO:0006281">
    <property type="term" value="P:DNA repair"/>
    <property type="evidence" value="ECO:0007669"/>
    <property type="project" value="TreeGrafter"/>
</dbReference>
<dbReference type="PANTHER" id="PTHR43434">
    <property type="entry name" value="PHOSPHOGLYCOLATE PHOSPHATASE"/>
    <property type="match status" value="1"/>
</dbReference>
<keyword evidence="1" id="KW-0378">Hydrolase</keyword>
<dbReference type="GO" id="GO:0008967">
    <property type="term" value="F:phosphoglycolate phosphatase activity"/>
    <property type="evidence" value="ECO:0007669"/>
    <property type="project" value="TreeGrafter"/>
</dbReference>
<sequence length="234" mass="24859">MTLSDLIANTRCLLIDFDGPICSVFAGYPAAAVADELRTAIRRQRGELPRAVADLSPDPLQILVEVAALGDDSLTCEIGDVLRDAENTAVAVATPTPGANDLLRAAHETGRRVAIVSNNASAAIEAYLRDHDLIRYVDGLAARFDGMDPHLLKPHPFLLECGLTAVGLDRDDAVFIGDSVSDIEAGRAAQIPTIGYANKSGKHQRLTDAGADLVIESMNSLVDALHQDAARSPR</sequence>
<reference evidence="1 2" key="1">
    <citation type="submission" date="2018-03" db="EMBL/GenBank/DDBJ databases">
        <title>Genomic Encyclopedia of Archaeal and Bacterial Type Strains, Phase II (KMG-II): from individual species to whole genera.</title>
        <authorList>
            <person name="Goeker M."/>
        </authorList>
    </citation>
    <scope>NUCLEOTIDE SEQUENCE [LARGE SCALE GENOMIC DNA]</scope>
    <source>
        <strain evidence="1 2">DSM 43146</strain>
    </source>
</reference>
<dbReference type="AlphaFoldDB" id="A0A2T0JZM7"/>
<organism evidence="1 2">
    <name type="scientific">Actinoplanes italicus</name>
    <dbReference type="NCBI Taxonomy" id="113567"/>
    <lineage>
        <taxon>Bacteria</taxon>
        <taxon>Bacillati</taxon>
        <taxon>Actinomycetota</taxon>
        <taxon>Actinomycetes</taxon>
        <taxon>Micromonosporales</taxon>
        <taxon>Micromonosporaceae</taxon>
        <taxon>Actinoplanes</taxon>
    </lineage>
</organism>
<dbReference type="InterPro" id="IPR036412">
    <property type="entry name" value="HAD-like_sf"/>
</dbReference>
<evidence type="ECO:0000313" key="1">
    <source>
        <dbReference type="EMBL" id="PRX15972.1"/>
    </source>
</evidence>
<gene>
    <name evidence="1" type="ORF">CLV67_12119</name>
</gene>
<dbReference type="InterPro" id="IPR050155">
    <property type="entry name" value="HAD-like_hydrolase_sf"/>
</dbReference>
<dbReference type="RefSeq" id="WP_170154162.1">
    <property type="nucleotide sequence ID" value="NZ_BOMO01000088.1"/>
</dbReference>
<dbReference type="CDD" id="cd01427">
    <property type="entry name" value="HAD_like"/>
    <property type="match status" value="1"/>
</dbReference>
<dbReference type="InterPro" id="IPR041492">
    <property type="entry name" value="HAD_2"/>
</dbReference>